<evidence type="ECO:0000256" key="8">
    <source>
        <dbReference type="ARBA" id="ARBA00022989"/>
    </source>
</evidence>
<evidence type="ECO:0000313" key="11">
    <source>
        <dbReference type="EMBL" id="KTD75278.1"/>
    </source>
</evidence>
<evidence type="ECO:0000256" key="9">
    <source>
        <dbReference type="ARBA" id="ARBA00023136"/>
    </source>
</evidence>
<evidence type="ECO:0000256" key="2">
    <source>
        <dbReference type="ARBA" id="ARBA00010637"/>
    </source>
</evidence>
<evidence type="ECO:0000313" key="12">
    <source>
        <dbReference type="Proteomes" id="UP000054729"/>
    </source>
</evidence>
<dbReference type="Gene3D" id="3.30.1360.100">
    <property type="entry name" value="General secretion pathway protein M, EpsM"/>
    <property type="match status" value="1"/>
</dbReference>
<dbReference type="Proteomes" id="UP000054729">
    <property type="component" value="Unassembled WGS sequence"/>
</dbReference>
<dbReference type="AlphaFoldDB" id="A0A0W1A1P2"/>
<keyword evidence="9 10" id="KW-0472">Membrane</keyword>
<keyword evidence="7" id="KW-0653">Protein transport</keyword>
<evidence type="ECO:0000256" key="5">
    <source>
        <dbReference type="ARBA" id="ARBA00022519"/>
    </source>
</evidence>
<dbReference type="EMBL" id="LNZB01000060">
    <property type="protein sequence ID" value="KTD75278.1"/>
    <property type="molecule type" value="Genomic_DNA"/>
</dbReference>
<organism evidence="11 12">
    <name type="scientific">Legionella waltersii</name>
    <dbReference type="NCBI Taxonomy" id="66969"/>
    <lineage>
        <taxon>Bacteria</taxon>
        <taxon>Pseudomonadati</taxon>
        <taxon>Pseudomonadota</taxon>
        <taxon>Gammaproteobacteria</taxon>
        <taxon>Legionellales</taxon>
        <taxon>Legionellaceae</taxon>
        <taxon>Legionella</taxon>
    </lineage>
</organism>
<dbReference type="STRING" id="66969.Lwal_3319"/>
<accession>A0A0W1A1P2</accession>
<reference evidence="11 12" key="1">
    <citation type="submission" date="2015-11" db="EMBL/GenBank/DDBJ databases">
        <title>Genomic analysis of 38 Legionella species identifies large and diverse effector repertoires.</title>
        <authorList>
            <person name="Burstein D."/>
            <person name="Amaro F."/>
            <person name="Zusman T."/>
            <person name="Lifshitz Z."/>
            <person name="Cohen O."/>
            <person name="Gilbert J.A."/>
            <person name="Pupko T."/>
            <person name="Shuman H.A."/>
            <person name="Segal G."/>
        </authorList>
    </citation>
    <scope>NUCLEOTIDE SEQUENCE [LARGE SCALE GENOMIC DNA]</scope>
    <source>
        <strain evidence="11 12">ATCC 51914</strain>
    </source>
</reference>
<keyword evidence="4" id="KW-1003">Cell membrane</keyword>
<dbReference type="GO" id="GO:0005886">
    <property type="term" value="C:plasma membrane"/>
    <property type="evidence" value="ECO:0007669"/>
    <property type="project" value="UniProtKB-SubCell"/>
</dbReference>
<evidence type="ECO:0000256" key="4">
    <source>
        <dbReference type="ARBA" id="ARBA00022475"/>
    </source>
</evidence>
<dbReference type="RefSeq" id="WP_058481886.1">
    <property type="nucleotide sequence ID" value="NZ_CAAAIQ010000014.1"/>
</dbReference>
<evidence type="ECO:0000256" key="1">
    <source>
        <dbReference type="ARBA" id="ARBA00004377"/>
    </source>
</evidence>
<evidence type="ECO:0000256" key="10">
    <source>
        <dbReference type="SAM" id="Phobius"/>
    </source>
</evidence>
<comment type="caution">
    <text evidence="11">The sequence shown here is derived from an EMBL/GenBank/DDBJ whole genome shotgun (WGS) entry which is preliminary data.</text>
</comment>
<keyword evidence="12" id="KW-1185">Reference proteome</keyword>
<protein>
    <submittedName>
        <fullName evidence="11">Putative general secretion pathway protein YghD</fullName>
    </submittedName>
</protein>
<evidence type="ECO:0000256" key="3">
    <source>
        <dbReference type="ARBA" id="ARBA00022448"/>
    </source>
</evidence>
<comment type="subcellular location">
    <subcellularLocation>
        <location evidence="1">Cell inner membrane</location>
        <topology evidence="1">Single-pass membrane protein</topology>
    </subcellularLocation>
</comment>
<keyword evidence="3" id="KW-0813">Transport</keyword>
<keyword evidence="5" id="KW-0997">Cell inner membrane</keyword>
<gene>
    <name evidence="11" type="primary">yghD</name>
    <name evidence="11" type="ORF">Lwal_3319</name>
</gene>
<dbReference type="OrthoDB" id="6624834at2"/>
<sequence>MKAYLNSLNEREKWMVIVAVLAVFIYGYYLLLFDPLSERVKQKSTQLIEKTETLEWMKKVRHQKGIGKSKKSIDNSQLLTLLADRLKESKGLKFPYQLQQTASGEVQLSFEEVPFQLFLSWLTDIHEQYSIYVKQLDVQNTQTPGVTKLSIILTAG</sequence>
<dbReference type="SUPFAM" id="SSF103054">
    <property type="entry name" value="General secretion pathway protein M, EpsM"/>
    <property type="match status" value="1"/>
</dbReference>
<dbReference type="InterPro" id="IPR007690">
    <property type="entry name" value="T2SS_GspM"/>
</dbReference>
<dbReference type="GO" id="GO:0015627">
    <property type="term" value="C:type II protein secretion system complex"/>
    <property type="evidence" value="ECO:0007669"/>
    <property type="project" value="InterPro"/>
</dbReference>
<dbReference type="PATRIC" id="fig|66969.6.peg.3614"/>
<evidence type="ECO:0000256" key="6">
    <source>
        <dbReference type="ARBA" id="ARBA00022692"/>
    </source>
</evidence>
<keyword evidence="8 10" id="KW-1133">Transmembrane helix</keyword>
<dbReference type="InterPro" id="IPR023229">
    <property type="entry name" value="T2SS_M_periplasmic_sf"/>
</dbReference>
<comment type="similarity">
    <text evidence="2">Belongs to the GSP M family.</text>
</comment>
<dbReference type="GO" id="GO:0015628">
    <property type="term" value="P:protein secretion by the type II secretion system"/>
    <property type="evidence" value="ECO:0007669"/>
    <property type="project" value="InterPro"/>
</dbReference>
<proteinExistence type="inferred from homology"/>
<keyword evidence="6 10" id="KW-0812">Transmembrane</keyword>
<feature type="transmembrane region" description="Helical" evidence="10">
    <location>
        <begin position="14"/>
        <end position="33"/>
    </location>
</feature>
<dbReference type="Pfam" id="PF04612">
    <property type="entry name" value="T2SSM"/>
    <property type="match status" value="1"/>
</dbReference>
<evidence type="ECO:0000256" key="7">
    <source>
        <dbReference type="ARBA" id="ARBA00022927"/>
    </source>
</evidence>
<name>A0A0W1A1P2_9GAMM</name>